<evidence type="ECO:0000259" key="1">
    <source>
        <dbReference type="PROSITE" id="PS51819"/>
    </source>
</evidence>
<dbReference type="InterPro" id="IPR037523">
    <property type="entry name" value="VOC_core"/>
</dbReference>
<keyword evidence="2" id="KW-0560">Oxidoreductase</keyword>
<dbReference type="GO" id="GO:0051213">
    <property type="term" value="F:dioxygenase activity"/>
    <property type="evidence" value="ECO:0007669"/>
    <property type="project" value="UniProtKB-KW"/>
</dbReference>
<comment type="caution">
    <text evidence="2">The sequence shown here is derived from an EMBL/GenBank/DDBJ whole genome shotgun (WGS) entry which is preliminary data.</text>
</comment>
<dbReference type="InterPro" id="IPR050383">
    <property type="entry name" value="GlyoxalaseI/FosfomycinResist"/>
</dbReference>
<proteinExistence type="predicted"/>
<dbReference type="GO" id="GO:0016829">
    <property type="term" value="F:lyase activity"/>
    <property type="evidence" value="ECO:0007669"/>
    <property type="project" value="UniProtKB-KW"/>
</dbReference>
<dbReference type="Gene3D" id="3.10.180.10">
    <property type="entry name" value="2,3-Dihydroxybiphenyl 1,2-Dioxygenase, domain 1"/>
    <property type="match status" value="1"/>
</dbReference>
<accession>A0A2S3UUY1</accession>
<dbReference type="InterPro" id="IPR004360">
    <property type="entry name" value="Glyas_Fos-R_dOase_dom"/>
</dbReference>
<dbReference type="Pfam" id="PF00903">
    <property type="entry name" value="Glyoxalase"/>
    <property type="match status" value="1"/>
</dbReference>
<dbReference type="InterPro" id="IPR029068">
    <property type="entry name" value="Glyas_Bleomycin-R_OHBP_Dase"/>
</dbReference>
<dbReference type="OrthoDB" id="9812656at2"/>
<keyword evidence="2" id="KW-0223">Dioxygenase</keyword>
<sequence>MHAPQIDGILETAVYVDDMEAAHGFYSGVLGLERMVAGERLYAYDAGPAQTLLVFHRGHTGEDVETEGGTVPGHDTTGHSHFAFRISGEQVQPWRDYLTENGIDIISEVTWPAGGTSLYFNDPDGNVLELAAAPLWPNFLS</sequence>
<name>A0A2S3UUY1_9HYPH</name>
<dbReference type="EMBL" id="PPCN01000004">
    <property type="protein sequence ID" value="POF31506.1"/>
    <property type="molecule type" value="Genomic_DNA"/>
</dbReference>
<keyword evidence="2" id="KW-0456">Lyase</keyword>
<evidence type="ECO:0000313" key="3">
    <source>
        <dbReference type="Proteomes" id="UP000236959"/>
    </source>
</evidence>
<dbReference type="PROSITE" id="PS51819">
    <property type="entry name" value="VOC"/>
    <property type="match status" value="1"/>
</dbReference>
<dbReference type="SUPFAM" id="SSF54593">
    <property type="entry name" value="Glyoxalase/Bleomycin resistance protein/Dihydroxybiphenyl dioxygenase"/>
    <property type="match status" value="1"/>
</dbReference>
<organism evidence="2 3">
    <name type="scientific">Roseibium marinum</name>
    <dbReference type="NCBI Taxonomy" id="281252"/>
    <lineage>
        <taxon>Bacteria</taxon>
        <taxon>Pseudomonadati</taxon>
        <taxon>Pseudomonadota</taxon>
        <taxon>Alphaproteobacteria</taxon>
        <taxon>Hyphomicrobiales</taxon>
        <taxon>Stappiaceae</taxon>
        <taxon>Roseibium</taxon>
    </lineage>
</organism>
<protein>
    <submittedName>
        <fullName evidence="2">Catechol 2,3-dioxygenase-like lactoylglutathione lyase family enzyme</fullName>
    </submittedName>
</protein>
<dbReference type="PANTHER" id="PTHR21366">
    <property type="entry name" value="GLYOXALASE FAMILY PROTEIN"/>
    <property type="match status" value="1"/>
</dbReference>
<dbReference type="AlphaFoldDB" id="A0A2S3UUY1"/>
<dbReference type="Proteomes" id="UP000236959">
    <property type="component" value="Unassembled WGS sequence"/>
</dbReference>
<reference evidence="2 3" key="1">
    <citation type="submission" date="2018-01" db="EMBL/GenBank/DDBJ databases">
        <title>Genomic Encyclopedia of Archaeal and Bacterial Type Strains, Phase II (KMG-II): from individual species to whole genera.</title>
        <authorList>
            <person name="Goeker M."/>
        </authorList>
    </citation>
    <scope>NUCLEOTIDE SEQUENCE [LARGE SCALE GENOMIC DNA]</scope>
    <source>
        <strain evidence="2 3">DSM 17023</strain>
    </source>
</reference>
<keyword evidence="3" id="KW-1185">Reference proteome</keyword>
<evidence type="ECO:0000313" key="2">
    <source>
        <dbReference type="EMBL" id="POF31506.1"/>
    </source>
</evidence>
<feature type="domain" description="VOC" evidence="1">
    <location>
        <begin position="8"/>
        <end position="133"/>
    </location>
</feature>
<dbReference type="RefSeq" id="WP_103222439.1">
    <property type="nucleotide sequence ID" value="NZ_PPCN01000004.1"/>
</dbReference>
<gene>
    <name evidence="2" type="ORF">CLV41_10468</name>
</gene>
<dbReference type="PANTHER" id="PTHR21366:SF22">
    <property type="entry name" value="VOC DOMAIN-CONTAINING PROTEIN"/>
    <property type="match status" value="1"/>
</dbReference>